<feature type="compositionally biased region" description="Basic residues" evidence="1">
    <location>
        <begin position="48"/>
        <end position="60"/>
    </location>
</feature>
<dbReference type="Proteomes" id="UP001595701">
    <property type="component" value="Unassembled WGS sequence"/>
</dbReference>
<organism evidence="2 3">
    <name type="scientific">Streptomyces yaanensis</name>
    <dbReference type="NCBI Taxonomy" id="1142239"/>
    <lineage>
        <taxon>Bacteria</taxon>
        <taxon>Bacillati</taxon>
        <taxon>Actinomycetota</taxon>
        <taxon>Actinomycetes</taxon>
        <taxon>Kitasatosporales</taxon>
        <taxon>Streptomycetaceae</taxon>
        <taxon>Streptomyces</taxon>
    </lineage>
</organism>
<name>A0ABV7SHV2_9ACTN</name>
<dbReference type="RefSeq" id="WP_310767442.1">
    <property type="nucleotide sequence ID" value="NZ_JBHRWR010000016.1"/>
</dbReference>
<gene>
    <name evidence="2" type="ORF">ACFOZ0_19510</name>
</gene>
<feature type="compositionally biased region" description="Basic and acidic residues" evidence="1">
    <location>
        <begin position="37"/>
        <end position="47"/>
    </location>
</feature>
<dbReference type="EMBL" id="JBHRWR010000016">
    <property type="protein sequence ID" value="MFC3575419.1"/>
    <property type="molecule type" value="Genomic_DNA"/>
</dbReference>
<reference evidence="3" key="1">
    <citation type="journal article" date="2019" name="Int. J. Syst. Evol. Microbiol.">
        <title>The Global Catalogue of Microorganisms (GCM) 10K type strain sequencing project: providing services to taxonomists for standard genome sequencing and annotation.</title>
        <authorList>
            <consortium name="The Broad Institute Genomics Platform"/>
            <consortium name="The Broad Institute Genome Sequencing Center for Infectious Disease"/>
            <person name="Wu L."/>
            <person name="Ma J."/>
        </authorList>
    </citation>
    <scope>NUCLEOTIDE SEQUENCE [LARGE SCALE GENOMIC DNA]</scope>
    <source>
        <strain evidence="3">CGMCC 4.7035</strain>
    </source>
</reference>
<sequence>MIEYELQQIRSAELIRAAEEYRIGREALRLRRAAHRTAKEPEPEGRAHGHRRRPRVARAA</sequence>
<accession>A0ABV7SHV2</accession>
<evidence type="ECO:0000256" key="1">
    <source>
        <dbReference type="SAM" id="MobiDB-lite"/>
    </source>
</evidence>
<proteinExistence type="predicted"/>
<evidence type="ECO:0000313" key="2">
    <source>
        <dbReference type="EMBL" id="MFC3575419.1"/>
    </source>
</evidence>
<feature type="region of interest" description="Disordered" evidence="1">
    <location>
        <begin position="32"/>
        <end position="60"/>
    </location>
</feature>
<protein>
    <submittedName>
        <fullName evidence="2">Uncharacterized protein</fullName>
    </submittedName>
</protein>
<evidence type="ECO:0000313" key="3">
    <source>
        <dbReference type="Proteomes" id="UP001595701"/>
    </source>
</evidence>
<comment type="caution">
    <text evidence="2">The sequence shown here is derived from an EMBL/GenBank/DDBJ whole genome shotgun (WGS) entry which is preliminary data.</text>
</comment>
<keyword evidence="3" id="KW-1185">Reference proteome</keyword>